<keyword evidence="2" id="KW-1185">Reference proteome</keyword>
<dbReference type="STRING" id="764298.STRMA_0489"/>
<proteinExistence type="predicted"/>
<comment type="caution">
    <text evidence="1">The sequence shown here is derived from an EMBL/GenBank/DDBJ whole genome shotgun (WGS) entry which is preliminary data.</text>
</comment>
<dbReference type="AlphaFoldDB" id="G5JZ71"/>
<dbReference type="Proteomes" id="UP000003573">
    <property type="component" value="Unassembled WGS sequence"/>
</dbReference>
<gene>
    <name evidence="1" type="ORF">STRMA_0489</name>
</gene>
<evidence type="ECO:0000313" key="1">
    <source>
        <dbReference type="EMBL" id="EHJ51526.1"/>
    </source>
</evidence>
<protein>
    <submittedName>
        <fullName evidence="1">Uncharacterized protein</fullName>
    </submittedName>
</protein>
<reference evidence="1 2" key="1">
    <citation type="journal article" date="2014" name="Int. J. Syst. Evol. Microbiol.">
        <title>Phylogenomics and the dynamic genome evolution of the genus Streptococcus.</title>
        <authorList>
            <consortium name="The Broad Institute Genome Sequencing Platform"/>
            <person name="Richards V.P."/>
            <person name="Palmer S.R."/>
            <person name="Pavinski Bitar P.D."/>
            <person name="Qin X."/>
            <person name="Weinstock G.M."/>
            <person name="Highlander S.K."/>
            <person name="Town C.D."/>
            <person name="Burne R.A."/>
            <person name="Stanhope M.J."/>
        </authorList>
    </citation>
    <scope>NUCLEOTIDE SEQUENCE [LARGE SCALE GENOMIC DNA]</scope>
    <source>
        <strain evidence="1 2">NCTC 11558</strain>
    </source>
</reference>
<name>G5JZ71_9STRE</name>
<sequence>MVLRSSNAQASSVAALASNYSMEFRRHKKKVGFSANLFSYIY</sequence>
<dbReference type="EMBL" id="AEUW02000001">
    <property type="protein sequence ID" value="EHJ51526.1"/>
    <property type="molecule type" value="Genomic_DNA"/>
</dbReference>
<evidence type="ECO:0000313" key="2">
    <source>
        <dbReference type="Proteomes" id="UP000003573"/>
    </source>
</evidence>
<accession>G5JZ71</accession>
<organism evidence="1 2">
    <name type="scientific">Streptococcus macacae NCTC 11558</name>
    <dbReference type="NCBI Taxonomy" id="764298"/>
    <lineage>
        <taxon>Bacteria</taxon>
        <taxon>Bacillati</taxon>
        <taxon>Bacillota</taxon>
        <taxon>Bacilli</taxon>
        <taxon>Lactobacillales</taxon>
        <taxon>Streptococcaceae</taxon>
        <taxon>Streptococcus</taxon>
    </lineage>
</organism>